<dbReference type="EMBL" id="GBHO01024328">
    <property type="protein sequence ID" value="JAG19276.1"/>
    <property type="molecule type" value="Transcribed_RNA"/>
</dbReference>
<organism evidence="2">
    <name type="scientific">Lygus hesperus</name>
    <name type="common">Western plant bug</name>
    <dbReference type="NCBI Taxonomy" id="30085"/>
    <lineage>
        <taxon>Eukaryota</taxon>
        <taxon>Metazoa</taxon>
        <taxon>Ecdysozoa</taxon>
        <taxon>Arthropoda</taxon>
        <taxon>Hexapoda</taxon>
        <taxon>Insecta</taxon>
        <taxon>Pterygota</taxon>
        <taxon>Neoptera</taxon>
        <taxon>Paraneoptera</taxon>
        <taxon>Hemiptera</taxon>
        <taxon>Heteroptera</taxon>
        <taxon>Panheteroptera</taxon>
        <taxon>Cimicomorpha</taxon>
        <taxon>Miridae</taxon>
        <taxon>Mirini</taxon>
        <taxon>Lygus</taxon>
    </lineage>
</organism>
<proteinExistence type="predicted"/>
<protein>
    <submittedName>
        <fullName evidence="2">Uncharacterized protein</fullName>
    </submittedName>
</protein>
<reference evidence="2" key="1">
    <citation type="journal article" date="2014" name="PLoS ONE">
        <title>Transcriptome-Based Identification of ABC Transporters in the Western Tarnished Plant Bug Lygus hesperus.</title>
        <authorList>
            <person name="Hull J.J."/>
            <person name="Chaney K."/>
            <person name="Geib S.M."/>
            <person name="Fabrick J.A."/>
            <person name="Brent C.S."/>
            <person name="Walsh D."/>
            <person name="Lavine L.C."/>
        </authorList>
    </citation>
    <scope>NUCLEOTIDE SEQUENCE</scope>
</reference>
<reference evidence="2" key="2">
    <citation type="submission" date="2014-07" db="EMBL/GenBank/DDBJ databases">
        <authorList>
            <person name="Hull J."/>
        </authorList>
    </citation>
    <scope>NUCLEOTIDE SEQUENCE</scope>
</reference>
<gene>
    <name evidence="2" type="ORF">CM83_1310</name>
</gene>
<sequence>QLPVIYSTVAMPNNPSRLKPYSVRPAVNTIKPVKEFVQESDSEQSEHNEERANKETNEVPSQAPTDAAVNEKEQDYGNKIFDRKVLFSKSRKLPVTSAIIRKKLYPRQQDAPIQSGTNPTNRF</sequence>
<feature type="region of interest" description="Disordered" evidence="1">
    <location>
        <begin position="103"/>
        <end position="123"/>
    </location>
</feature>
<feature type="region of interest" description="Disordered" evidence="1">
    <location>
        <begin position="37"/>
        <end position="75"/>
    </location>
</feature>
<dbReference type="AlphaFoldDB" id="A0A0A9XI03"/>
<evidence type="ECO:0000313" key="2">
    <source>
        <dbReference type="EMBL" id="JAG19276.1"/>
    </source>
</evidence>
<evidence type="ECO:0000256" key="1">
    <source>
        <dbReference type="SAM" id="MobiDB-lite"/>
    </source>
</evidence>
<feature type="compositionally biased region" description="Polar residues" evidence="1">
    <location>
        <begin position="111"/>
        <end position="123"/>
    </location>
</feature>
<name>A0A0A9XI03_LYGHE</name>
<feature type="non-terminal residue" evidence="2">
    <location>
        <position position="123"/>
    </location>
</feature>
<accession>A0A0A9XI03</accession>
<feature type="non-terminal residue" evidence="2">
    <location>
        <position position="1"/>
    </location>
</feature>
<feature type="compositionally biased region" description="Basic and acidic residues" evidence="1">
    <location>
        <begin position="44"/>
        <end position="57"/>
    </location>
</feature>